<proteinExistence type="predicted"/>
<organism evidence="2 3">
    <name type="scientific">Oxalobacter paraformigenes</name>
    <dbReference type="NCBI Taxonomy" id="556268"/>
    <lineage>
        <taxon>Bacteria</taxon>
        <taxon>Pseudomonadati</taxon>
        <taxon>Pseudomonadota</taxon>
        <taxon>Betaproteobacteria</taxon>
        <taxon>Burkholderiales</taxon>
        <taxon>Oxalobacteraceae</taxon>
        <taxon>Oxalobacter</taxon>
    </lineage>
</organism>
<accession>T5LQ78</accession>
<keyword evidence="1" id="KW-0732">Signal</keyword>
<dbReference type="Proteomes" id="UP000003973">
    <property type="component" value="Unassembled WGS sequence"/>
</dbReference>
<feature type="signal peptide" evidence="1">
    <location>
        <begin position="1"/>
        <end position="23"/>
    </location>
</feature>
<evidence type="ECO:0000313" key="2">
    <source>
        <dbReference type="EMBL" id="EQM95342.1"/>
    </source>
</evidence>
<sequence length="134" mass="15520">MKRPIILLLFACFSSLISESAFADRHHHRHSRTSVGIMFGAPLGGSPFWGSPFWGSSFYSPYYPFYPYAPYYPYPSQTIVIQPSTPARYIEKNDGDDAKRYWYYCSDPKGYYPYVLKCNASWQKVIPFPQGTQQ</sequence>
<gene>
    <name evidence="2" type="ORF">OFAG_02360</name>
</gene>
<comment type="caution">
    <text evidence="2">The sequence shown here is derived from an EMBL/GenBank/DDBJ whole genome shotgun (WGS) entry which is preliminary data.</text>
</comment>
<dbReference type="AlphaFoldDB" id="T5LQ78"/>
<dbReference type="EMBL" id="ACDP02000001">
    <property type="protein sequence ID" value="EQM95342.1"/>
    <property type="molecule type" value="Genomic_DNA"/>
</dbReference>
<evidence type="ECO:0008006" key="4">
    <source>
        <dbReference type="Google" id="ProtNLM"/>
    </source>
</evidence>
<dbReference type="RefSeq" id="WP_020994671.1">
    <property type="nucleotide sequence ID" value="NZ_CABMNL010000001.1"/>
</dbReference>
<dbReference type="eggNOG" id="ENOG503303I">
    <property type="taxonomic scope" value="Bacteria"/>
</dbReference>
<evidence type="ECO:0000256" key="1">
    <source>
        <dbReference type="SAM" id="SignalP"/>
    </source>
</evidence>
<evidence type="ECO:0000313" key="3">
    <source>
        <dbReference type="Proteomes" id="UP000003973"/>
    </source>
</evidence>
<keyword evidence="3" id="KW-1185">Reference proteome</keyword>
<reference evidence="2" key="1">
    <citation type="submission" date="2011-10" db="EMBL/GenBank/DDBJ databases">
        <title>The Genome Sequence of Oxalobacter formigenes HOxBLS.</title>
        <authorList>
            <consortium name="The Broad Institute Genome Sequencing Platform"/>
            <person name="Earl A."/>
            <person name="Ward D."/>
            <person name="Feldgarden M."/>
            <person name="Gevers D."/>
            <person name="Allison M.J."/>
            <person name="Humphrey S."/>
            <person name="Young S.K."/>
            <person name="Zeng Q."/>
            <person name="Gargeya S."/>
            <person name="Fitzgerald M."/>
            <person name="Haas B."/>
            <person name="Abouelleil A."/>
            <person name="Alvarado L."/>
            <person name="Arachchi H.M."/>
            <person name="Berlin A."/>
            <person name="Brown A."/>
            <person name="Chapman S.B."/>
            <person name="Chen Z."/>
            <person name="Dunbar C."/>
            <person name="Freedman E."/>
            <person name="Gearin G."/>
            <person name="Goldberg J."/>
            <person name="Griggs A."/>
            <person name="Gujja S."/>
            <person name="Heiman D."/>
            <person name="Howarth C."/>
            <person name="Larson L."/>
            <person name="Lui A."/>
            <person name="MacDonald P.J.P."/>
            <person name="Montmayeur A."/>
            <person name="Murphy C."/>
            <person name="Neiman D."/>
            <person name="Pearson M."/>
            <person name="Priest M."/>
            <person name="Roberts A."/>
            <person name="Saif S."/>
            <person name="Shea T."/>
            <person name="Shenoy N."/>
            <person name="Sisk P."/>
            <person name="Stolte C."/>
            <person name="Sykes S."/>
            <person name="Wortman J."/>
            <person name="Nusbaum C."/>
            <person name="Birren B."/>
        </authorList>
    </citation>
    <scope>NUCLEOTIDE SEQUENCE [LARGE SCALE GENOMIC DNA]</scope>
    <source>
        <strain evidence="2">HOxBLS</strain>
    </source>
</reference>
<protein>
    <recommendedName>
        <fullName evidence="4">Lipoprotein</fullName>
    </recommendedName>
</protein>
<name>T5LQ78_9BURK</name>
<feature type="chain" id="PRO_5004599251" description="Lipoprotein" evidence="1">
    <location>
        <begin position="24"/>
        <end position="134"/>
    </location>
</feature>
<dbReference type="HOGENOM" id="CLU_135590_1_0_4"/>